<evidence type="ECO:0000313" key="2">
    <source>
        <dbReference type="EMBL" id="PIO11498.1"/>
    </source>
</evidence>
<keyword evidence="3" id="KW-1185">Reference proteome</keyword>
<gene>
    <name evidence="2" type="ORF">AB205_0135650</name>
</gene>
<sequence length="269" mass="30311">MTPIILMAVPTPIKVVTINVASIKSARVRDIALFLLSEFDAEILFLQETWLNTLADVHLAKREWRCGPSFWSLAAEPCSGVAVLFKTDMVKPVCWWVIEVEMGRWMVLDVSVRGQDLRLINIYGPQSKWGRKCLFTEIKPFIFTSQQVVFGGDFNTIIRPEDRRGSIDRLGYNSVFLRDMENSAFSAPELRALEFSDHCMLSVTLNASDTPPRGRGTWKLNSALLEDVEVVAYADDVSVIVSGTEEEQEVVSMIEQYTEASGSKVNHEK</sequence>
<reference evidence="3" key="1">
    <citation type="journal article" date="2017" name="Nat. Commun.">
        <title>The North American bullfrog draft genome provides insight into hormonal regulation of long noncoding RNA.</title>
        <authorList>
            <person name="Hammond S.A."/>
            <person name="Warren R.L."/>
            <person name="Vandervalk B.P."/>
            <person name="Kucuk E."/>
            <person name="Khan H."/>
            <person name="Gibb E.A."/>
            <person name="Pandoh P."/>
            <person name="Kirk H."/>
            <person name="Zhao Y."/>
            <person name="Jones M."/>
            <person name="Mungall A.J."/>
            <person name="Coope R."/>
            <person name="Pleasance S."/>
            <person name="Moore R.A."/>
            <person name="Holt R.A."/>
            <person name="Round J.M."/>
            <person name="Ohora S."/>
            <person name="Walle B.V."/>
            <person name="Veldhoen N."/>
            <person name="Helbing C.C."/>
            <person name="Birol I."/>
        </authorList>
    </citation>
    <scope>NUCLEOTIDE SEQUENCE [LARGE SCALE GENOMIC DNA]</scope>
</reference>
<dbReference type="GO" id="GO:0003824">
    <property type="term" value="F:catalytic activity"/>
    <property type="evidence" value="ECO:0007669"/>
    <property type="project" value="InterPro"/>
</dbReference>
<dbReference type="Pfam" id="PF03372">
    <property type="entry name" value="Exo_endo_phos"/>
    <property type="match status" value="1"/>
</dbReference>
<dbReference type="InterPro" id="IPR036691">
    <property type="entry name" value="Endo/exonu/phosph_ase_sf"/>
</dbReference>
<dbReference type="EMBL" id="KZ061020">
    <property type="protein sequence ID" value="PIO11498.1"/>
    <property type="molecule type" value="Genomic_DNA"/>
</dbReference>
<feature type="domain" description="Endonuclease/exonuclease/phosphatase" evidence="1">
    <location>
        <begin position="17"/>
        <end position="194"/>
    </location>
</feature>
<protein>
    <recommendedName>
        <fullName evidence="1">Endonuclease/exonuclease/phosphatase domain-containing protein</fullName>
    </recommendedName>
</protein>
<evidence type="ECO:0000313" key="3">
    <source>
        <dbReference type="Proteomes" id="UP000228934"/>
    </source>
</evidence>
<dbReference type="OrthoDB" id="9805389at2759"/>
<dbReference type="InterPro" id="IPR005135">
    <property type="entry name" value="Endo/exonuclease/phosphatase"/>
</dbReference>
<dbReference type="SUPFAM" id="SSF56219">
    <property type="entry name" value="DNase I-like"/>
    <property type="match status" value="1"/>
</dbReference>
<organism evidence="2 3">
    <name type="scientific">Aquarana catesbeiana</name>
    <name type="common">American bullfrog</name>
    <name type="synonym">Rana catesbeiana</name>
    <dbReference type="NCBI Taxonomy" id="8400"/>
    <lineage>
        <taxon>Eukaryota</taxon>
        <taxon>Metazoa</taxon>
        <taxon>Chordata</taxon>
        <taxon>Craniata</taxon>
        <taxon>Vertebrata</taxon>
        <taxon>Euteleostomi</taxon>
        <taxon>Amphibia</taxon>
        <taxon>Batrachia</taxon>
        <taxon>Anura</taxon>
        <taxon>Neobatrachia</taxon>
        <taxon>Ranoidea</taxon>
        <taxon>Ranidae</taxon>
        <taxon>Aquarana</taxon>
    </lineage>
</organism>
<proteinExistence type="predicted"/>
<evidence type="ECO:0000259" key="1">
    <source>
        <dbReference type="Pfam" id="PF03372"/>
    </source>
</evidence>
<name>A0A2G9Q7C2_AQUCT</name>
<dbReference type="AlphaFoldDB" id="A0A2G9Q7C2"/>
<dbReference type="Gene3D" id="3.60.10.10">
    <property type="entry name" value="Endonuclease/exonuclease/phosphatase"/>
    <property type="match status" value="1"/>
</dbReference>
<dbReference type="Proteomes" id="UP000228934">
    <property type="component" value="Unassembled WGS sequence"/>
</dbReference>
<accession>A0A2G9Q7C2</accession>